<name>A0ABU6SLA0_9FABA</name>
<feature type="domain" description="Transposase MuDR plant" evidence="2">
    <location>
        <begin position="90"/>
        <end position="148"/>
    </location>
</feature>
<protein>
    <recommendedName>
        <fullName evidence="2">Transposase MuDR plant domain-containing protein</fullName>
    </recommendedName>
</protein>
<accession>A0ABU6SLA0</accession>
<feature type="region of interest" description="Disordered" evidence="1">
    <location>
        <begin position="1"/>
        <end position="66"/>
    </location>
</feature>
<feature type="compositionally biased region" description="Gly residues" evidence="1">
    <location>
        <begin position="48"/>
        <end position="57"/>
    </location>
</feature>
<proteinExistence type="predicted"/>
<comment type="caution">
    <text evidence="3">The sequence shown here is derived from an EMBL/GenBank/DDBJ whole genome shotgun (WGS) entry which is preliminary data.</text>
</comment>
<dbReference type="Proteomes" id="UP001341840">
    <property type="component" value="Unassembled WGS sequence"/>
</dbReference>
<keyword evidence="4" id="KW-1185">Reference proteome</keyword>
<evidence type="ECO:0000259" key="2">
    <source>
        <dbReference type="Pfam" id="PF03108"/>
    </source>
</evidence>
<organism evidence="3 4">
    <name type="scientific">Stylosanthes scabra</name>
    <dbReference type="NCBI Taxonomy" id="79078"/>
    <lineage>
        <taxon>Eukaryota</taxon>
        <taxon>Viridiplantae</taxon>
        <taxon>Streptophyta</taxon>
        <taxon>Embryophyta</taxon>
        <taxon>Tracheophyta</taxon>
        <taxon>Spermatophyta</taxon>
        <taxon>Magnoliopsida</taxon>
        <taxon>eudicotyledons</taxon>
        <taxon>Gunneridae</taxon>
        <taxon>Pentapetalae</taxon>
        <taxon>rosids</taxon>
        <taxon>fabids</taxon>
        <taxon>Fabales</taxon>
        <taxon>Fabaceae</taxon>
        <taxon>Papilionoideae</taxon>
        <taxon>50 kb inversion clade</taxon>
        <taxon>dalbergioids sensu lato</taxon>
        <taxon>Dalbergieae</taxon>
        <taxon>Pterocarpus clade</taxon>
        <taxon>Stylosanthes</taxon>
    </lineage>
</organism>
<evidence type="ECO:0000313" key="4">
    <source>
        <dbReference type="Proteomes" id="UP001341840"/>
    </source>
</evidence>
<dbReference type="InterPro" id="IPR004332">
    <property type="entry name" value="Transposase_MuDR"/>
</dbReference>
<sequence length="152" mass="16314">MRTATPGANASDPAPEVDASMTADPIEVVPPSKHTKESESGDEDPGDTEGGSFGSGGDEIVSTTPVDAMEEEQLTDIRDGGNDYDLDGGVELQVGHMFCSREAVHMGVNNYSIGRAAEYKLLESDSVKYHCVCKQSTNGCLWRVRVAYRINL</sequence>
<evidence type="ECO:0000313" key="3">
    <source>
        <dbReference type="EMBL" id="MED6136713.1"/>
    </source>
</evidence>
<dbReference type="Pfam" id="PF03108">
    <property type="entry name" value="DBD_Tnp_Mut"/>
    <property type="match status" value="1"/>
</dbReference>
<dbReference type="EMBL" id="JASCZI010060905">
    <property type="protein sequence ID" value="MED6136713.1"/>
    <property type="molecule type" value="Genomic_DNA"/>
</dbReference>
<gene>
    <name evidence="3" type="ORF">PIB30_058408</name>
</gene>
<evidence type="ECO:0000256" key="1">
    <source>
        <dbReference type="SAM" id="MobiDB-lite"/>
    </source>
</evidence>
<reference evidence="3 4" key="1">
    <citation type="journal article" date="2023" name="Plants (Basel)">
        <title>Bridging the Gap: Combining Genomics and Transcriptomics Approaches to Understand Stylosanthes scabra, an Orphan Legume from the Brazilian Caatinga.</title>
        <authorList>
            <person name="Ferreira-Neto J.R.C."/>
            <person name="da Silva M.D."/>
            <person name="Binneck E."/>
            <person name="de Melo N.F."/>
            <person name="da Silva R.H."/>
            <person name="de Melo A.L.T.M."/>
            <person name="Pandolfi V."/>
            <person name="Bustamante F.O."/>
            <person name="Brasileiro-Vidal A.C."/>
            <person name="Benko-Iseppon A.M."/>
        </authorList>
    </citation>
    <scope>NUCLEOTIDE SEQUENCE [LARGE SCALE GENOMIC DNA]</scope>
    <source>
        <tissue evidence="3">Leaves</tissue>
    </source>
</reference>